<accession>N0E499</accession>
<dbReference type="PANTHER" id="PTHR38459:SF1">
    <property type="entry name" value="PROPHAGE BACTOPRENOL-LINKED GLUCOSE TRANSLOCASE HOMOLOG"/>
    <property type="match status" value="1"/>
</dbReference>
<feature type="transmembrane region" description="Helical" evidence="7">
    <location>
        <begin position="34"/>
        <end position="56"/>
    </location>
</feature>
<keyword evidence="4 7" id="KW-1133">Transmembrane helix</keyword>
<evidence type="ECO:0000313" key="10">
    <source>
        <dbReference type="Proteomes" id="UP000013167"/>
    </source>
</evidence>
<dbReference type="InterPro" id="IPR051401">
    <property type="entry name" value="GtrA_CellWall_Glycosyl"/>
</dbReference>
<dbReference type="GO" id="GO:0000271">
    <property type="term" value="P:polysaccharide biosynthetic process"/>
    <property type="evidence" value="ECO:0007669"/>
    <property type="project" value="InterPro"/>
</dbReference>
<evidence type="ECO:0000256" key="4">
    <source>
        <dbReference type="ARBA" id="ARBA00022989"/>
    </source>
</evidence>
<dbReference type="HOGENOM" id="CLU_126565_0_0_11"/>
<comment type="subcellular location">
    <subcellularLocation>
        <location evidence="1">Membrane</location>
        <topology evidence="1">Multi-pass membrane protein</topology>
    </subcellularLocation>
</comment>
<keyword evidence="5 7" id="KW-0472">Membrane</keyword>
<evidence type="ECO:0000256" key="5">
    <source>
        <dbReference type="ARBA" id="ARBA00023136"/>
    </source>
</evidence>
<dbReference type="Pfam" id="PF04138">
    <property type="entry name" value="GtrA_DPMS_TM"/>
    <property type="match status" value="1"/>
</dbReference>
<evidence type="ECO:0000256" key="1">
    <source>
        <dbReference type="ARBA" id="ARBA00004141"/>
    </source>
</evidence>
<comment type="similarity">
    <text evidence="2">Belongs to the GtrA family.</text>
</comment>
<dbReference type="eggNOG" id="COG2246">
    <property type="taxonomic scope" value="Bacteria"/>
</dbReference>
<feature type="domain" description="GtrA/DPMS transmembrane" evidence="8">
    <location>
        <begin position="38"/>
        <end position="155"/>
    </location>
</feature>
<dbReference type="InterPro" id="IPR007267">
    <property type="entry name" value="GtrA_DPMS_TM"/>
</dbReference>
<comment type="caution">
    <text evidence="9">The sequence shown here is derived from an EMBL/GenBank/DDBJ whole genome shotgun (WGS) entry which is preliminary data.</text>
</comment>
<dbReference type="OrthoDB" id="2369748at2"/>
<dbReference type="EMBL" id="CAIZ01000133">
    <property type="protein sequence ID" value="CCH70645.1"/>
    <property type="molecule type" value="Genomic_DNA"/>
</dbReference>
<keyword evidence="10" id="KW-1185">Reference proteome</keyword>
<reference evidence="9 10" key="1">
    <citation type="journal article" date="2013" name="ISME J.">
        <title>A metabolic model for members of the genus Tetrasphaera involved in enhanced biological phosphorus removal.</title>
        <authorList>
            <person name="Kristiansen R."/>
            <person name="Nguyen H.T.T."/>
            <person name="Saunders A.M."/>
            <person name="Nielsen J.L."/>
            <person name="Wimmer R."/>
            <person name="Le V.Q."/>
            <person name="McIlroy S.J."/>
            <person name="Petrovski S."/>
            <person name="Seviour R.J."/>
            <person name="Calteau A."/>
            <person name="Nielsen K.L."/>
            <person name="Nielsen P.H."/>
        </authorList>
    </citation>
    <scope>NUCLEOTIDE SEQUENCE [LARGE SCALE GENOMIC DNA]</scope>
    <source>
        <strain evidence="9 10">Lp2</strain>
    </source>
</reference>
<feature type="region of interest" description="Disordered" evidence="6">
    <location>
        <begin position="1"/>
        <end position="25"/>
    </location>
</feature>
<evidence type="ECO:0000259" key="8">
    <source>
        <dbReference type="Pfam" id="PF04138"/>
    </source>
</evidence>
<gene>
    <name evidence="9" type="ORF">BN10_620026</name>
</gene>
<dbReference type="GO" id="GO:0005886">
    <property type="term" value="C:plasma membrane"/>
    <property type="evidence" value="ECO:0007669"/>
    <property type="project" value="TreeGrafter"/>
</dbReference>
<organism evidence="9 10">
    <name type="scientific">Phycicoccus elongatus Lp2</name>
    <dbReference type="NCBI Taxonomy" id="1193181"/>
    <lineage>
        <taxon>Bacteria</taxon>
        <taxon>Bacillati</taxon>
        <taxon>Actinomycetota</taxon>
        <taxon>Actinomycetes</taxon>
        <taxon>Micrococcales</taxon>
        <taxon>Intrasporangiaceae</taxon>
        <taxon>Phycicoccus</taxon>
    </lineage>
</organism>
<sequence length="170" mass="18391">MTLVERRTTTDVAEGDPGSTGAAEPGTIRPELRLVLLFLAIGAATTILHLGAFAALREQWSAQWSNTAALAVATVANTWANRRWTFGVTGAKGAATHQPQGFLVFALTWTLTSGGLHLLAAEWPGAPRWVEVAAVAVATSTSTAVKYVLMRYWMFRRIVSNPRRGSHRPH</sequence>
<evidence type="ECO:0000256" key="3">
    <source>
        <dbReference type="ARBA" id="ARBA00022692"/>
    </source>
</evidence>
<evidence type="ECO:0000256" key="6">
    <source>
        <dbReference type="SAM" id="MobiDB-lite"/>
    </source>
</evidence>
<evidence type="ECO:0000313" key="9">
    <source>
        <dbReference type="EMBL" id="CCH70645.1"/>
    </source>
</evidence>
<feature type="transmembrane region" description="Helical" evidence="7">
    <location>
        <begin position="62"/>
        <end position="80"/>
    </location>
</feature>
<evidence type="ECO:0000256" key="7">
    <source>
        <dbReference type="SAM" id="Phobius"/>
    </source>
</evidence>
<dbReference type="AlphaFoldDB" id="N0E499"/>
<evidence type="ECO:0000256" key="2">
    <source>
        <dbReference type="ARBA" id="ARBA00009399"/>
    </source>
</evidence>
<protein>
    <recommendedName>
        <fullName evidence="8">GtrA/DPMS transmembrane domain-containing protein</fullName>
    </recommendedName>
</protein>
<dbReference type="Proteomes" id="UP000013167">
    <property type="component" value="Unassembled WGS sequence"/>
</dbReference>
<feature type="transmembrane region" description="Helical" evidence="7">
    <location>
        <begin position="132"/>
        <end position="154"/>
    </location>
</feature>
<dbReference type="PANTHER" id="PTHR38459">
    <property type="entry name" value="PROPHAGE BACTOPRENOL-LINKED GLUCOSE TRANSLOCASE HOMOLOG"/>
    <property type="match status" value="1"/>
</dbReference>
<name>N0E499_9MICO</name>
<feature type="transmembrane region" description="Helical" evidence="7">
    <location>
        <begin position="101"/>
        <end position="120"/>
    </location>
</feature>
<keyword evidence="3 7" id="KW-0812">Transmembrane</keyword>
<proteinExistence type="inferred from homology"/>
<dbReference type="STRING" id="1193181.BN10_620026"/>